<name>A0A517ZNU0_9PLAN</name>
<dbReference type="InterPro" id="IPR004143">
    <property type="entry name" value="BPL_LPL_catalytic"/>
</dbReference>
<dbReference type="InterPro" id="IPR045864">
    <property type="entry name" value="aa-tRNA-synth_II/BPL/LPL"/>
</dbReference>
<dbReference type="KEGG" id="sdyn:Mal52_26240"/>
<protein>
    <submittedName>
        <fullName evidence="2">Octanoyltransferase LipM</fullName>
        <ecNumber evidence="2">2.3.1.181</ecNumber>
    </submittedName>
</protein>
<evidence type="ECO:0000259" key="1">
    <source>
        <dbReference type="PROSITE" id="PS51733"/>
    </source>
</evidence>
<dbReference type="PANTHER" id="PTHR43679:SF2">
    <property type="entry name" value="OCTANOYL-[GCVH]:PROTEIN N-OCTANOYLTRANSFERASE"/>
    <property type="match status" value="1"/>
</dbReference>
<keyword evidence="3" id="KW-1185">Reference proteome</keyword>
<dbReference type="Pfam" id="PF21948">
    <property type="entry name" value="LplA-B_cat"/>
    <property type="match status" value="1"/>
</dbReference>
<dbReference type="SUPFAM" id="SSF55681">
    <property type="entry name" value="Class II aaRS and biotin synthetases"/>
    <property type="match status" value="1"/>
</dbReference>
<evidence type="ECO:0000313" key="3">
    <source>
        <dbReference type="Proteomes" id="UP000319383"/>
    </source>
</evidence>
<dbReference type="PANTHER" id="PTHR43679">
    <property type="entry name" value="OCTANOYLTRANSFERASE LIPM-RELATED"/>
    <property type="match status" value="1"/>
</dbReference>
<dbReference type="EMBL" id="CP036276">
    <property type="protein sequence ID" value="QDU44146.1"/>
    <property type="molecule type" value="Genomic_DNA"/>
</dbReference>
<dbReference type="Gene3D" id="3.30.930.10">
    <property type="entry name" value="Bira Bifunctional Protein, Domain 2"/>
    <property type="match status" value="1"/>
</dbReference>
<sequence length="250" mass="27407">MNDPEASPTAVCQVLVENAPQTGTWNMALDEALLESGANAGQCWLRWYRWSEPTVSLGYFQDREIPDELRSLPVVKRLSGGGAILHHHEWTYSVVVPSRHPRARNPPELYAAVHDRIIGVLAELGVMSQMRGSTAAFRDDSFLCFQRGDANDVLIGAHKVLGSAQRRRRGAVLQHGSLLMASSPHAGELPGLHDLGLQQSLGEGLVQKLAISVAELFGEARYLDSAPKNTLEMAAELQQNRYKTDGSFAQ</sequence>
<feature type="domain" description="BPL/LPL catalytic" evidence="1">
    <location>
        <begin position="39"/>
        <end position="225"/>
    </location>
</feature>
<dbReference type="RefSeq" id="WP_145376516.1">
    <property type="nucleotide sequence ID" value="NZ_CP036276.1"/>
</dbReference>
<organism evidence="2 3">
    <name type="scientific">Symmachiella dynata</name>
    <dbReference type="NCBI Taxonomy" id="2527995"/>
    <lineage>
        <taxon>Bacteria</taxon>
        <taxon>Pseudomonadati</taxon>
        <taxon>Planctomycetota</taxon>
        <taxon>Planctomycetia</taxon>
        <taxon>Planctomycetales</taxon>
        <taxon>Planctomycetaceae</taxon>
        <taxon>Symmachiella</taxon>
    </lineage>
</organism>
<keyword evidence="2" id="KW-0012">Acyltransferase</keyword>
<dbReference type="EC" id="2.3.1.181" evidence="2"/>
<reference evidence="2 3" key="1">
    <citation type="submission" date="2019-02" db="EMBL/GenBank/DDBJ databases">
        <title>Deep-cultivation of Planctomycetes and their phenomic and genomic characterization uncovers novel biology.</title>
        <authorList>
            <person name="Wiegand S."/>
            <person name="Jogler M."/>
            <person name="Boedeker C."/>
            <person name="Pinto D."/>
            <person name="Vollmers J."/>
            <person name="Rivas-Marin E."/>
            <person name="Kohn T."/>
            <person name="Peeters S.H."/>
            <person name="Heuer A."/>
            <person name="Rast P."/>
            <person name="Oberbeckmann S."/>
            <person name="Bunk B."/>
            <person name="Jeske O."/>
            <person name="Meyerdierks A."/>
            <person name="Storesund J.E."/>
            <person name="Kallscheuer N."/>
            <person name="Luecker S."/>
            <person name="Lage O.M."/>
            <person name="Pohl T."/>
            <person name="Merkel B.J."/>
            <person name="Hornburger P."/>
            <person name="Mueller R.-W."/>
            <person name="Bruemmer F."/>
            <person name="Labrenz M."/>
            <person name="Spormann A.M."/>
            <person name="Op den Camp H."/>
            <person name="Overmann J."/>
            <person name="Amann R."/>
            <person name="Jetten M.S.M."/>
            <person name="Mascher T."/>
            <person name="Medema M.H."/>
            <person name="Devos D.P."/>
            <person name="Kaster A.-K."/>
            <person name="Ovreas L."/>
            <person name="Rohde M."/>
            <person name="Galperin M.Y."/>
            <person name="Jogler C."/>
        </authorList>
    </citation>
    <scope>NUCLEOTIDE SEQUENCE [LARGE SCALE GENOMIC DNA]</scope>
    <source>
        <strain evidence="2 3">Mal52</strain>
    </source>
</reference>
<dbReference type="Proteomes" id="UP000319383">
    <property type="component" value="Chromosome"/>
</dbReference>
<accession>A0A517ZNU0</accession>
<keyword evidence="2" id="KW-0808">Transferase</keyword>
<proteinExistence type="predicted"/>
<dbReference type="GO" id="GO:0033819">
    <property type="term" value="F:lipoyl(octanoyl) transferase activity"/>
    <property type="evidence" value="ECO:0007669"/>
    <property type="project" value="UniProtKB-EC"/>
</dbReference>
<gene>
    <name evidence="2" type="primary">lipM</name>
    <name evidence="2" type="ORF">Mal52_26240</name>
</gene>
<dbReference type="PROSITE" id="PS51733">
    <property type="entry name" value="BPL_LPL_CATALYTIC"/>
    <property type="match status" value="1"/>
</dbReference>
<dbReference type="AlphaFoldDB" id="A0A517ZNU0"/>
<evidence type="ECO:0000313" key="2">
    <source>
        <dbReference type="EMBL" id="QDU44146.1"/>
    </source>
</evidence>
<dbReference type="InterPro" id="IPR050664">
    <property type="entry name" value="Octanoyltrans_LipM/LipL"/>
</dbReference>